<reference evidence="2" key="1">
    <citation type="submission" date="2023-03" db="EMBL/GenBank/DDBJ databases">
        <title>Chromosome-scale reference genome and RAD-based genetic map of yellow starthistle (Centaurea solstitialis) reveal putative structural variation and QTLs associated with invader traits.</title>
        <authorList>
            <person name="Reatini B."/>
            <person name="Cang F.A."/>
            <person name="Jiang Q."/>
            <person name="Mckibben M.T.W."/>
            <person name="Barker M.S."/>
            <person name="Rieseberg L.H."/>
            <person name="Dlugosch K.M."/>
        </authorList>
    </citation>
    <scope>NUCLEOTIDE SEQUENCE</scope>
    <source>
        <strain evidence="2">CAN-66</strain>
        <tissue evidence="2">Leaf</tissue>
    </source>
</reference>
<gene>
    <name evidence="2" type="ORF">OSB04_012677</name>
</gene>
<sequence>MTCSSIQKDIVHATKLKLLKKEIRDNFFVILVDESRDVFCKEQMALVLRFVNDEGIVVERFNGIKHVDDISSLSLKATIYSMFLEYELSFSKIRGQHYDRASNMRGAFNGLKTLIMKDVQSAYYIHCFAHQLQLTLFFVAKNQHHINDFFELISQLLNMIGSSYKRRDKLRDKQETRVVATLANKFGTGLNEKTGIKRPSDARWGSHYGSLLNIKTLYHSICELLEDIMEYANCQGHRSQVRCMLKAILIFDCVFCLHLIVDILGITNKLNTTLQRKDQDIINAMHQVRSQKKDCKKRGMKDRNHS</sequence>
<evidence type="ECO:0000259" key="1">
    <source>
        <dbReference type="Pfam" id="PF14291"/>
    </source>
</evidence>
<dbReference type="AlphaFoldDB" id="A0AA38TJB5"/>
<dbReference type="Pfam" id="PF14291">
    <property type="entry name" value="DUF4371"/>
    <property type="match status" value="1"/>
</dbReference>
<keyword evidence="3" id="KW-1185">Reference proteome</keyword>
<feature type="domain" description="DUF4371" evidence="1">
    <location>
        <begin position="1"/>
        <end position="110"/>
    </location>
</feature>
<protein>
    <recommendedName>
        <fullName evidence="1">DUF4371 domain-containing protein</fullName>
    </recommendedName>
</protein>
<dbReference type="SUPFAM" id="SSF53098">
    <property type="entry name" value="Ribonuclease H-like"/>
    <property type="match status" value="1"/>
</dbReference>
<dbReference type="PANTHER" id="PTHR11697">
    <property type="entry name" value="GENERAL TRANSCRIPTION FACTOR 2-RELATED ZINC FINGER PROTEIN"/>
    <property type="match status" value="1"/>
</dbReference>
<dbReference type="PANTHER" id="PTHR11697:SF230">
    <property type="entry name" value="ZINC FINGER, MYM DOMAIN CONTAINING 1"/>
    <property type="match status" value="1"/>
</dbReference>
<dbReference type="InterPro" id="IPR025398">
    <property type="entry name" value="DUF4371"/>
</dbReference>
<dbReference type="Proteomes" id="UP001172457">
    <property type="component" value="Chromosome 3"/>
</dbReference>
<accession>A0AA38TJB5</accession>
<organism evidence="2 3">
    <name type="scientific">Centaurea solstitialis</name>
    <name type="common">yellow star-thistle</name>
    <dbReference type="NCBI Taxonomy" id="347529"/>
    <lineage>
        <taxon>Eukaryota</taxon>
        <taxon>Viridiplantae</taxon>
        <taxon>Streptophyta</taxon>
        <taxon>Embryophyta</taxon>
        <taxon>Tracheophyta</taxon>
        <taxon>Spermatophyta</taxon>
        <taxon>Magnoliopsida</taxon>
        <taxon>eudicotyledons</taxon>
        <taxon>Gunneridae</taxon>
        <taxon>Pentapetalae</taxon>
        <taxon>asterids</taxon>
        <taxon>campanulids</taxon>
        <taxon>Asterales</taxon>
        <taxon>Asteraceae</taxon>
        <taxon>Carduoideae</taxon>
        <taxon>Cardueae</taxon>
        <taxon>Centaureinae</taxon>
        <taxon>Centaurea</taxon>
    </lineage>
</organism>
<proteinExistence type="predicted"/>
<dbReference type="EMBL" id="JARYMX010000003">
    <property type="protein sequence ID" value="KAJ9558063.1"/>
    <property type="molecule type" value="Genomic_DNA"/>
</dbReference>
<dbReference type="InterPro" id="IPR012337">
    <property type="entry name" value="RNaseH-like_sf"/>
</dbReference>
<name>A0AA38TJB5_9ASTR</name>
<comment type="caution">
    <text evidence="2">The sequence shown here is derived from an EMBL/GenBank/DDBJ whole genome shotgun (WGS) entry which is preliminary data.</text>
</comment>
<evidence type="ECO:0000313" key="3">
    <source>
        <dbReference type="Proteomes" id="UP001172457"/>
    </source>
</evidence>
<evidence type="ECO:0000313" key="2">
    <source>
        <dbReference type="EMBL" id="KAJ9558063.1"/>
    </source>
</evidence>
<dbReference type="InterPro" id="IPR055298">
    <property type="entry name" value="AtLOH3-like"/>
</dbReference>